<organism evidence="7 8">
    <name type="scientific">Coptotermes formosanus</name>
    <name type="common">Formosan subterranean termite</name>
    <dbReference type="NCBI Taxonomy" id="36987"/>
    <lineage>
        <taxon>Eukaryota</taxon>
        <taxon>Metazoa</taxon>
        <taxon>Ecdysozoa</taxon>
        <taxon>Arthropoda</taxon>
        <taxon>Hexapoda</taxon>
        <taxon>Insecta</taxon>
        <taxon>Pterygota</taxon>
        <taxon>Neoptera</taxon>
        <taxon>Polyneoptera</taxon>
        <taxon>Dictyoptera</taxon>
        <taxon>Blattodea</taxon>
        <taxon>Blattoidea</taxon>
        <taxon>Termitoidae</taxon>
        <taxon>Rhinotermitidae</taxon>
        <taxon>Coptotermes</taxon>
    </lineage>
</organism>
<feature type="transmembrane region" description="Helical" evidence="5">
    <location>
        <begin position="156"/>
        <end position="176"/>
    </location>
</feature>
<evidence type="ECO:0000313" key="8">
    <source>
        <dbReference type="Proteomes" id="UP000502823"/>
    </source>
</evidence>
<keyword evidence="8" id="KW-1185">Reference proteome</keyword>
<dbReference type="EMBL" id="BLKM01000356">
    <property type="protein sequence ID" value="GFG32267.1"/>
    <property type="molecule type" value="Genomic_DNA"/>
</dbReference>
<dbReference type="PROSITE" id="PS50262">
    <property type="entry name" value="G_PROTEIN_RECEP_F1_2"/>
    <property type="match status" value="1"/>
</dbReference>
<feature type="transmembrane region" description="Helical" evidence="5">
    <location>
        <begin position="65"/>
        <end position="90"/>
    </location>
</feature>
<keyword evidence="4 5" id="KW-0472">Membrane</keyword>
<evidence type="ECO:0000256" key="2">
    <source>
        <dbReference type="ARBA" id="ARBA00022692"/>
    </source>
</evidence>
<protein>
    <recommendedName>
        <fullName evidence="6">G-protein coupled receptors family 1 profile domain-containing protein</fullName>
    </recommendedName>
</protein>
<proteinExistence type="predicted"/>
<reference evidence="8" key="1">
    <citation type="submission" date="2020-01" db="EMBL/GenBank/DDBJ databases">
        <title>Draft genome sequence of the Termite Coptotermes fromosanus.</title>
        <authorList>
            <person name="Itakura S."/>
            <person name="Yosikawa Y."/>
            <person name="Umezawa K."/>
        </authorList>
    </citation>
    <scope>NUCLEOTIDE SEQUENCE [LARGE SCALE GENOMIC DNA]</scope>
</reference>
<dbReference type="AlphaFoldDB" id="A0A6L2PQR2"/>
<evidence type="ECO:0000256" key="5">
    <source>
        <dbReference type="SAM" id="Phobius"/>
    </source>
</evidence>
<dbReference type="Proteomes" id="UP000502823">
    <property type="component" value="Unassembled WGS sequence"/>
</dbReference>
<dbReference type="InParanoid" id="A0A6L2PQR2"/>
<evidence type="ECO:0000313" key="7">
    <source>
        <dbReference type="EMBL" id="GFG32267.1"/>
    </source>
</evidence>
<dbReference type="Gene3D" id="1.20.1070.10">
    <property type="entry name" value="Rhodopsin 7-helix transmembrane proteins"/>
    <property type="match status" value="1"/>
</dbReference>
<evidence type="ECO:0000259" key="6">
    <source>
        <dbReference type="PROSITE" id="PS50262"/>
    </source>
</evidence>
<feature type="transmembrane region" description="Helical" evidence="5">
    <location>
        <begin position="31"/>
        <end position="53"/>
    </location>
</feature>
<name>A0A6L2PQR2_COPFO</name>
<dbReference type="OrthoDB" id="8189484at2759"/>
<keyword evidence="2 5" id="KW-0812">Transmembrane</keyword>
<evidence type="ECO:0000256" key="4">
    <source>
        <dbReference type="ARBA" id="ARBA00023136"/>
    </source>
</evidence>
<keyword evidence="3 5" id="KW-1133">Transmembrane helix</keyword>
<feature type="domain" description="G-protein coupled receptors family 1 profile" evidence="6">
    <location>
        <begin position="43"/>
        <end position="171"/>
    </location>
</feature>
<sequence>MEKKFTIILKNNASVIQLVQDGPIPPVVPGLFLVLDFSLGLCLNLLLVLTVATCPSLRRLSFNRILLHLCVICALDCILNLLAAVAFVIVTHLELPPKYAPVMSVACRTNAALTQWTTTIQSVTMAALAVDRAVTLRQADAQKADPRNRLTKLLPALMWLYGTVLVAPIVITSHIVRVRLFPDSLYYSSSYFYQTPSSATGRGIPKEKPSNGHISYATSFHFLPDILEQLVGKFRPAIVGRTMATDGNNSVPNNNSTSELSAVLTGTYDCIFVWCRYKFTLLVPIFIIIIHKEVRKKCEHMFCCCCCRNNSIVHLNTPRSISACVEKRTQLSIQELNTKNRQATRKINPHKKDKYKRISHYRTPVLFATSEGLHLRSVDDRLDGSYYFSETNVGGRDPAVGKEECWTVEPRFLCEFCDVALIVSTPTDSVDKTNSKHSVRRGLRLPVFGEQTLAEEDIHVSDDVAGDSGEFIRKRNEYEEMLLAINNKTNNRNMYVDNTRPTRVRFAETVSEIPLSESGVWNAPEEQVFLEKSTLHRQDESQNVALNQLKLKSKVSVPSRYGLAKSS</sequence>
<gene>
    <name evidence="7" type="ORF">Cfor_09901</name>
</gene>
<evidence type="ECO:0000256" key="1">
    <source>
        <dbReference type="ARBA" id="ARBA00004370"/>
    </source>
</evidence>
<dbReference type="InterPro" id="IPR017452">
    <property type="entry name" value="GPCR_Rhodpsn_7TM"/>
</dbReference>
<evidence type="ECO:0000256" key="3">
    <source>
        <dbReference type="ARBA" id="ARBA00022989"/>
    </source>
</evidence>
<comment type="subcellular location">
    <subcellularLocation>
        <location evidence="1">Membrane</location>
    </subcellularLocation>
</comment>
<accession>A0A6L2PQR2</accession>
<comment type="caution">
    <text evidence="7">The sequence shown here is derived from an EMBL/GenBank/DDBJ whole genome shotgun (WGS) entry which is preliminary data.</text>
</comment>
<dbReference type="SUPFAM" id="SSF81321">
    <property type="entry name" value="Family A G protein-coupled receptor-like"/>
    <property type="match status" value="1"/>
</dbReference>
<dbReference type="GO" id="GO:0016020">
    <property type="term" value="C:membrane"/>
    <property type="evidence" value="ECO:0007669"/>
    <property type="project" value="UniProtKB-SubCell"/>
</dbReference>